<reference evidence="10 11" key="1">
    <citation type="submission" date="2019-11" db="EMBL/GenBank/DDBJ databases">
        <title>Novel species isolated from a subtropical stream in China.</title>
        <authorList>
            <person name="Lu H."/>
        </authorList>
    </citation>
    <scope>NUCLEOTIDE SEQUENCE [LARGE SCALE GENOMIC DNA]</scope>
    <source>
        <strain evidence="10 11">FT80W</strain>
    </source>
</reference>
<dbReference type="InterPro" id="IPR013815">
    <property type="entry name" value="ATP_grasp_subdomain_1"/>
</dbReference>
<dbReference type="CDD" id="cd06850">
    <property type="entry name" value="biotinyl_domain"/>
    <property type="match status" value="1"/>
</dbReference>
<keyword evidence="4 6" id="KW-0067">ATP-binding</keyword>
<keyword evidence="2" id="KW-0436">Ligase</keyword>
<dbReference type="Pfam" id="PF02785">
    <property type="entry name" value="Biotin_carb_C"/>
    <property type="match status" value="1"/>
</dbReference>
<dbReference type="PROSITE" id="PS50975">
    <property type="entry name" value="ATP_GRASP"/>
    <property type="match status" value="1"/>
</dbReference>
<dbReference type="Proteomes" id="UP000433309">
    <property type="component" value="Unassembled WGS sequence"/>
</dbReference>
<comment type="cofactor">
    <cofactor evidence="1">
        <name>biotin</name>
        <dbReference type="ChEBI" id="CHEBI:57586"/>
    </cofactor>
</comment>
<dbReference type="InterPro" id="IPR011761">
    <property type="entry name" value="ATP-grasp"/>
</dbReference>
<dbReference type="PROSITE" id="PS50968">
    <property type="entry name" value="BIOTINYL_LIPOYL"/>
    <property type="match status" value="1"/>
</dbReference>
<evidence type="ECO:0000256" key="2">
    <source>
        <dbReference type="ARBA" id="ARBA00022598"/>
    </source>
</evidence>
<keyword evidence="3 6" id="KW-0547">Nucleotide-binding</keyword>
<dbReference type="InterPro" id="IPR005481">
    <property type="entry name" value="BC-like_N"/>
</dbReference>
<evidence type="ECO:0000256" key="5">
    <source>
        <dbReference type="ARBA" id="ARBA00023267"/>
    </source>
</evidence>
<evidence type="ECO:0000259" key="8">
    <source>
        <dbReference type="PROSITE" id="PS50975"/>
    </source>
</evidence>
<dbReference type="InterPro" id="IPR011053">
    <property type="entry name" value="Single_hybrid_motif"/>
</dbReference>
<dbReference type="GO" id="GO:0046872">
    <property type="term" value="F:metal ion binding"/>
    <property type="evidence" value="ECO:0007669"/>
    <property type="project" value="InterPro"/>
</dbReference>
<name>A0A6I2L167_9BURK</name>
<dbReference type="InterPro" id="IPR048429">
    <property type="entry name" value="MCC_alpha_BT"/>
</dbReference>
<evidence type="ECO:0000259" key="9">
    <source>
        <dbReference type="PROSITE" id="PS50979"/>
    </source>
</evidence>
<dbReference type="SUPFAM" id="SSF51230">
    <property type="entry name" value="Single hybrid motif"/>
    <property type="match status" value="1"/>
</dbReference>
<dbReference type="InterPro" id="IPR016185">
    <property type="entry name" value="PreATP-grasp_dom_sf"/>
</dbReference>
<dbReference type="PANTHER" id="PTHR18866">
    <property type="entry name" value="CARBOXYLASE:PYRUVATE/ACETYL-COA/PROPIONYL-COA CARBOXYLASE"/>
    <property type="match status" value="1"/>
</dbReference>
<protein>
    <submittedName>
        <fullName evidence="10">ATP-grasp domain-containing protein</fullName>
    </submittedName>
</protein>
<dbReference type="GO" id="GO:0005524">
    <property type="term" value="F:ATP binding"/>
    <property type="evidence" value="ECO:0007669"/>
    <property type="project" value="UniProtKB-UniRule"/>
</dbReference>
<dbReference type="Gene3D" id="3.30.1490.20">
    <property type="entry name" value="ATP-grasp fold, A domain"/>
    <property type="match status" value="1"/>
</dbReference>
<sequence length="688" mass="73168">MFTKILIANRGEIACRVAATARRMGIKTVAVYSEADAGAKHVAVCDEAVLIGPAAAKESYLCGDKIIAAAKATGAQAIHPGYGFLSENAEFADACAEAGLVFIGPPASAMRAMGSKSAAKQLMEKANVPLVPGYHGDQQDADFLHTQADRIGYPVLLKASAGGGGKGMRVVENSTQFKDALASCKREAISSFGDDKVLAEKYLQRPRHIEIQVFADTLGNCIYLFERDCSVQRRHQKVLEEAPAPGMPAERRAAMGEAAVAAARAVGYVGAGTVEFIANQDGTFYFMEMNTRLQVEHPVTEMITGTDLVEWQLRVAAGEPLPKQQHELATHGHAIEARIYAENPEKGFLPSIGTLRHLGTPDAVAFELGGMAAALVGARTAADTGHREAGHAAAAPAPVRIDSGVRAGDAISPFYDPMIAKLIVWGADRKQALARMAQALAQYQIVGLSTNVAFLKRLIEGQAFASADLDTGLIERNHDSLFPPAQPAPTGALALAAAALLSAESSPVSDPWHQTRGWRLNQSYARKLAFSDEHTAYDTHVTYRPEDWLFSASSAAPQTLTLRAHDGDSYHIQLGDQSAHGTVLRDGDTFHIFSNGAHYQLTWNDPMAHAGETEAEGGRLTAPMPGKVVAVLAAKGQEVKKGAALVIMEAMKMEHTIAAPHDGIVDDILYSVGDQVSDGAPLLAFKAA</sequence>
<dbReference type="FunFam" id="2.40.50.100:FF:000003">
    <property type="entry name" value="Acetyl-CoA carboxylase biotin carboxyl carrier protein"/>
    <property type="match status" value="1"/>
</dbReference>
<dbReference type="PROSITE" id="PS00866">
    <property type="entry name" value="CPSASE_1"/>
    <property type="match status" value="1"/>
</dbReference>
<dbReference type="Gene3D" id="2.40.50.100">
    <property type="match status" value="1"/>
</dbReference>
<dbReference type="InterPro" id="IPR005479">
    <property type="entry name" value="CPAse_ATP-bd"/>
</dbReference>
<dbReference type="FunFam" id="3.30.1490.20:FF:000003">
    <property type="entry name" value="acetyl-CoA carboxylase isoform X1"/>
    <property type="match status" value="1"/>
</dbReference>
<dbReference type="SUPFAM" id="SSF51246">
    <property type="entry name" value="Rudiment single hybrid motif"/>
    <property type="match status" value="1"/>
</dbReference>
<proteinExistence type="predicted"/>
<dbReference type="InterPro" id="IPR000089">
    <property type="entry name" value="Biotin_lipoyl"/>
</dbReference>
<evidence type="ECO:0000256" key="4">
    <source>
        <dbReference type="ARBA" id="ARBA00022840"/>
    </source>
</evidence>
<dbReference type="PROSITE" id="PS50979">
    <property type="entry name" value="BC"/>
    <property type="match status" value="1"/>
</dbReference>
<dbReference type="Gene3D" id="3.40.50.20">
    <property type="match status" value="1"/>
</dbReference>
<dbReference type="EMBL" id="WKJK01000004">
    <property type="protein sequence ID" value="MRW90256.1"/>
    <property type="molecule type" value="Genomic_DNA"/>
</dbReference>
<feature type="domain" description="Biotin carboxylation" evidence="9">
    <location>
        <begin position="1"/>
        <end position="479"/>
    </location>
</feature>
<dbReference type="Pfam" id="PF21139">
    <property type="entry name" value="BT_MCC_alpha"/>
    <property type="match status" value="1"/>
</dbReference>
<dbReference type="SMART" id="SM00878">
    <property type="entry name" value="Biotin_carb_C"/>
    <property type="match status" value="1"/>
</dbReference>
<accession>A0A6I2L167</accession>
<dbReference type="InterPro" id="IPR005482">
    <property type="entry name" value="Biotin_COase_C"/>
</dbReference>
<dbReference type="FunFam" id="3.40.50.20:FF:000010">
    <property type="entry name" value="Propionyl-CoA carboxylase subunit alpha"/>
    <property type="match status" value="1"/>
</dbReference>
<dbReference type="InterPro" id="IPR011054">
    <property type="entry name" value="Rudment_hybrid_motif"/>
</dbReference>
<dbReference type="Pfam" id="PF00364">
    <property type="entry name" value="Biotin_lipoyl"/>
    <property type="match status" value="1"/>
</dbReference>
<dbReference type="GO" id="GO:0016874">
    <property type="term" value="F:ligase activity"/>
    <property type="evidence" value="ECO:0007669"/>
    <property type="project" value="UniProtKB-KW"/>
</dbReference>
<dbReference type="Gene3D" id="3.30.470.20">
    <property type="entry name" value="ATP-grasp fold, B domain"/>
    <property type="match status" value="1"/>
</dbReference>
<dbReference type="InterPro" id="IPR050856">
    <property type="entry name" value="Biotin_carboxylase_complex"/>
</dbReference>
<dbReference type="AlphaFoldDB" id="A0A6I2L167"/>
<feature type="domain" description="Lipoyl-binding" evidence="7">
    <location>
        <begin position="607"/>
        <end position="686"/>
    </location>
</feature>
<dbReference type="InterPro" id="IPR011764">
    <property type="entry name" value="Biotin_carboxylation_dom"/>
</dbReference>
<evidence type="ECO:0000256" key="1">
    <source>
        <dbReference type="ARBA" id="ARBA00001953"/>
    </source>
</evidence>
<dbReference type="Pfam" id="PF00289">
    <property type="entry name" value="Biotin_carb_N"/>
    <property type="match status" value="1"/>
</dbReference>
<keyword evidence="11" id="KW-1185">Reference proteome</keyword>
<keyword evidence="5" id="KW-0092">Biotin</keyword>
<evidence type="ECO:0000256" key="6">
    <source>
        <dbReference type="PROSITE-ProRule" id="PRU00409"/>
    </source>
</evidence>
<dbReference type="RefSeq" id="WP_154375531.1">
    <property type="nucleotide sequence ID" value="NZ_WKJK01000004.1"/>
</dbReference>
<organism evidence="10 11">
    <name type="scientific">Duganella guangzhouensis</name>
    <dbReference type="NCBI Taxonomy" id="2666084"/>
    <lineage>
        <taxon>Bacteria</taxon>
        <taxon>Pseudomonadati</taxon>
        <taxon>Pseudomonadota</taxon>
        <taxon>Betaproteobacteria</taxon>
        <taxon>Burkholderiales</taxon>
        <taxon>Oxalobacteraceae</taxon>
        <taxon>Telluria group</taxon>
        <taxon>Duganella</taxon>
    </lineage>
</organism>
<dbReference type="PANTHER" id="PTHR18866:SF33">
    <property type="entry name" value="METHYLCROTONOYL-COA CARBOXYLASE SUBUNIT ALPHA, MITOCHONDRIAL-RELATED"/>
    <property type="match status" value="1"/>
</dbReference>
<dbReference type="SUPFAM" id="SSF52440">
    <property type="entry name" value="PreATP-grasp domain"/>
    <property type="match status" value="1"/>
</dbReference>
<dbReference type="Gene3D" id="3.30.700.40">
    <property type="match status" value="1"/>
</dbReference>
<dbReference type="Pfam" id="PF02786">
    <property type="entry name" value="CPSase_L_D2"/>
    <property type="match status" value="1"/>
</dbReference>
<evidence type="ECO:0000259" key="7">
    <source>
        <dbReference type="PROSITE" id="PS50968"/>
    </source>
</evidence>
<evidence type="ECO:0000313" key="11">
    <source>
        <dbReference type="Proteomes" id="UP000433309"/>
    </source>
</evidence>
<comment type="caution">
    <text evidence="10">The sequence shown here is derived from an EMBL/GenBank/DDBJ whole genome shotgun (WGS) entry which is preliminary data.</text>
</comment>
<feature type="domain" description="ATP-grasp" evidence="8">
    <location>
        <begin position="120"/>
        <end position="317"/>
    </location>
</feature>
<dbReference type="SUPFAM" id="SSF56059">
    <property type="entry name" value="Glutathione synthetase ATP-binding domain-like"/>
    <property type="match status" value="1"/>
</dbReference>
<dbReference type="PROSITE" id="PS00867">
    <property type="entry name" value="CPSASE_2"/>
    <property type="match status" value="1"/>
</dbReference>
<gene>
    <name evidence="10" type="ORF">GJ699_09695</name>
</gene>
<evidence type="ECO:0000313" key="10">
    <source>
        <dbReference type="EMBL" id="MRW90256.1"/>
    </source>
</evidence>
<evidence type="ECO:0000256" key="3">
    <source>
        <dbReference type="ARBA" id="ARBA00022741"/>
    </source>
</evidence>